<name>V5F303_9VIBR</name>
<dbReference type="RefSeq" id="WP_023403893.1">
    <property type="nucleotide sequence ID" value="NZ_BAUJ01000021.1"/>
</dbReference>
<protein>
    <submittedName>
        <fullName evidence="2">Uncharacterized protein</fullName>
    </submittedName>
</protein>
<evidence type="ECO:0000256" key="1">
    <source>
        <dbReference type="SAM" id="Coils"/>
    </source>
</evidence>
<organism evidence="2 3">
    <name type="scientific">Vibrio halioticoli NBRC 102217</name>
    <dbReference type="NCBI Taxonomy" id="1219072"/>
    <lineage>
        <taxon>Bacteria</taxon>
        <taxon>Pseudomonadati</taxon>
        <taxon>Pseudomonadota</taxon>
        <taxon>Gammaproteobacteria</taxon>
        <taxon>Vibrionales</taxon>
        <taxon>Vibrionaceae</taxon>
        <taxon>Vibrio</taxon>
    </lineage>
</organism>
<accession>V5F303</accession>
<keyword evidence="1" id="KW-0175">Coiled coil</keyword>
<proteinExistence type="predicted"/>
<keyword evidence="3" id="KW-1185">Reference proteome</keyword>
<evidence type="ECO:0000313" key="3">
    <source>
        <dbReference type="Proteomes" id="UP000017800"/>
    </source>
</evidence>
<dbReference type="AlphaFoldDB" id="V5F303"/>
<comment type="caution">
    <text evidence="2">The sequence shown here is derived from an EMBL/GenBank/DDBJ whole genome shotgun (WGS) entry which is preliminary data.</text>
</comment>
<dbReference type="EMBL" id="BAUJ01000021">
    <property type="protein sequence ID" value="GAD89529.1"/>
    <property type="molecule type" value="Genomic_DNA"/>
</dbReference>
<feature type="coiled-coil region" evidence="1">
    <location>
        <begin position="9"/>
        <end position="89"/>
    </location>
</feature>
<feature type="coiled-coil region" evidence="1">
    <location>
        <begin position="118"/>
        <end position="152"/>
    </location>
</feature>
<dbReference type="Proteomes" id="UP000017800">
    <property type="component" value="Unassembled WGS sequence"/>
</dbReference>
<evidence type="ECO:0000313" key="2">
    <source>
        <dbReference type="EMBL" id="GAD89529.1"/>
    </source>
</evidence>
<gene>
    <name evidence="2" type="ORF">VHA01S_021_00230</name>
</gene>
<dbReference type="eggNOG" id="ENOG502ZTN5">
    <property type="taxonomic scope" value="Bacteria"/>
</dbReference>
<reference evidence="2 3" key="1">
    <citation type="submission" date="2013-11" db="EMBL/GenBank/DDBJ databases">
        <title>Whole genome shotgun sequence of Vibrio halioticoli NBRC 102217.</title>
        <authorList>
            <person name="Isaki S."/>
            <person name="Kimura A."/>
            <person name="Ohji S."/>
            <person name="Hosoyama A."/>
            <person name="Fujita N."/>
            <person name="Hashimoto M."/>
            <person name="Hosoyama Y."/>
            <person name="Yamazoe A."/>
        </authorList>
    </citation>
    <scope>NUCLEOTIDE SEQUENCE [LARGE SCALE GENOMIC DNA]</scope>
    <source>
        <strain evidence="2 3">NBRC 102217</strain>
    </source>
</reference>
<sequence length="443" mass="48361">MAYVSIEQVESLEEAIAGLQSTYDSMESACQVQIAATEAKLTEVQQEADNSAQLMDASMEAEMGAGQQLEQANEQLSSANEQLSSAYLSLSACEARGSYNDDDNNYEPPNCSSEEANIAAAESAVTEAASAVKAAEEALEAAKDHRMQMEQRNEMARQCLDMATQLAETVQTECAARIASAAAHLERGKARLESAKVALNAYLDTHPPAADFYAWLKWTPDSSKPVTPKELHSRLNLSVQQQRYYFEYLTDRDPVFRAKIADYRSQLEAANGPAERHAVQLKIRRNLSGYCGEKIVEQALSPLGHKTDTQARTTFEDGRFTKTDLIIEDLKVPVILGRGEGMSAPTGGSIAIEVKCGRASYLYSQKDHMVFQSGGHQEANASMTVCSRDIKDLTPEQEKELREALRSAGSPLLGMLPTKDEIDKASWDIVNGSNANNGGTLEN</sequence>
<dbReference type="OrthoDB" id="6778026at2"/>